<evidence type="ECO:0000256" key="22">
    <source>
        <dbReference type="ARBA" id="ARBA00047588"/>
    </source>
</evidence>
<keyword evidence="7" id="KW-0053">Apoptosis</keyword>
<dbReference type="AlphaFoldDB" id="A0A139A5Z1"/>
<keyword evidence="6" id="KW-0963">Cytoplasm</keyword>
<evidence type="ECO:0000256" key="20">
    <source>
        <dbReference type="ARBA" id="ARBA00040123"/>
    </source>
</evidence>
<evidence type="ECO:0000256" key="23">
    <source>
        <dbReference type="ARBA" id="ARBA00047734"/>
    </source>
</evidence>
<keyword evidence="13" id="KW-0496">Mitochondrion</keyword>
<name>A0A139A5Z1_GONPJ</name>
<keyword evidence="5" id="KW-1003">Cell membrane</keyword>
<evidence type="ECO:0000256" key="27">
    <source>
        <dbReference type="SAM" id="MobiDB-lite"/>
    </source>
</evidence>
<evidence type="ECO:0000256" key="11">
    <source>
        <dbReference type="ARBA" id="ARBA00022946"/>
    </source>
</evidence>
<dbReference type="GO" id="GO:0006915">
    <property type="term" value="P:apoptotic process"/>
    <property type="evidence" value="ECO:0007669"/>
    <property type="project" value="UniProtKB-KW"/>
</dbReference>
<evidence type="ECO:0000256" key="8">
    <source>
        <dbReference type="ARBA" id="ARBA00022792"/>
    </source>
</evidence>
<evidence type="ECO:0000256" key="2">
    <source>
        <dbReference type="ARBA" id="ARBA00004569"/>
    </source>
</evidence>
<evidence type="ECO:0000256" key="6">
    <source>
        <dbReference type="ARBA" id="ARBA00022490"/>
    </source>
</evidence>
<evidence type="ECO:0000256" key="21">
    <source>
        <dbReference type="ARBA" id="ARBA00043210"/>
    </source>
</evidence>
<evidence type="ECO:0000256" key="26">
    <source>
        <dbReference type="ARBA" id="ARBA00048180"/>
    </source>
</evidence>
<proteinExistence type="inferred from homology"/>
<comment type="catalytic activity">
    <reaction evidence="17">
        <text>(9Z)-octadecenoyl-CoA + H2O = (9Z)-octadecenoate + CoA + H(+)</text>
        <dbReference type="Rhea" id="RHEA:40139"/>
        <dbReference type="ChEBI" id="CHEBI:15377"/>
        <dbReference type="ChEBI" id="CHEBI:15378"/>
        <dbReference type="ChEBI" id="CHEBI:30823"/>
        <dbReference type="ChEBI" id="CHEBI:57287"/>
        <dbReference type="ChEBI" id="CHEBI:57387"/>
    </reaction>
    <physiologicalReaction direction="left-to-right" evidence="17">
        <dbReference type="Rhea" id="RHEA:40140"/>
    </physiologicalReaction>
</comment>
<evidence type="ECO:0000259" key="28">
    <source>
        <dbReference type="Pfam" id="PF03061"/>
    </source>
</evidence>
<evidence type="ECO:0000256" key="9">
    <source>
        <dbReference type="ARBA" id="ARBA00022801"/>
    </source>
</evidence>
<keyword evidence="15" id="KW-0966">Cell projection</keyword>
<dbReference type="Proteomes" id="UP000070544">
    <property type="component" value="Unassembled WGS sequence"/>
</dbReference>
<feature type="region of interest" description="Disordered" evidence="27">
    <location>
        <begin position="265"/>
        <end position="284"/>
    </location>
</feature>
<evidence type="ECO:0000256" key="14">
    <source>
        <dbReference type="ARBA" id="ARBA00023136"/>
    </source>
</evidence>
<dbReference type="STRING" id="1344416.A0A139A5Z1"/>
<reference evidence="29 30" key="1">
    <citation type="journal article" date="2015" name="Genome Biol. Evol.">
        <title>Phylogenomic analyses indicate that early fungi evolved digesting cell walls of algal ancestors of land plants.</title>
        <authorList>
            <person name="Chang Y."/>
            <person name="Wang S."/>
            <person name="Sekimoto S."/>
            <person name="Aerts A.L."/>
            <person name="Choi C."/>
            <person name="Clum A."/>
            <person name="LaButti K.M."/>
            <person name="Lindquist E.A."/>
            <person name="Yee Ngan C."/>
            <person name="Ohm R.A."/>
            <person name="Salamov A.A."/>
            <person name="Grigoriev I.V."/>
            <person name="Spatafora J.W."/>
            <person name="Berbee M.L."/>
        </authorList>
    </citation>
    <scope>NUCLEOTIDE SEQUENCE [LARGE SCALE GENOMIC DNA]</scope>
    <source>
        <strain evidence="29 30">JEL478</strain>
    </source>
</reference>
<dbReference type="PANTHER" id="PTHR12418">
    <property type="entry name" value="ACYL-COENZYME A THIOESTERASE THEM4"/>
    <property type="match status" value="1"/>
</dbReference>
<evidence type="ECO:0000256" key="3">
    <source>
        <dbReference type="ARBA" id="ARBA00004632"/>
    </source>
</evidence>
<keyword evidence="12" id="KW-0443">Lipid metabolism</keyword>
<keyword evidence="10" id="KW-0276">Fatty acid metabolism</keyword>
<evidence type="ECO:0000256" key="19">
    <source>
        <dbReference type="ARBA" id="ARBA00038848"/>
    </source>
</evidence>
<evidence type="ECO:0000256" key="5">
    <source>
        <dbReference type="ARBA" id="ARBA00022475"/>
    </source>
</evidence>
<gene>
    <name evidence="29" type="ORF">M427DRAFT_59721</name>
</gene>
<accession>A0A139A5Z1</accession>
<comment type="catalytic activity">
    <reaction evidence="26">
        <text>tetradecanoyl-CoA + H2O = tetradecanoate + CoA + H(+)</text>
        <dbReference type="Rhea" id="RHEA:40119"/>
        <dbReference type="ChEBI" id="CHEBI:15377"/>
        <dbReference type="ChEBI" id="CHEBI:15378"/>
        <dbReference type="ChEBI" id="CHEBI:30807"/>
        <dbReference type="ChEBI" id="CHEBI:57287"/>
        <dbReference type="ChEBI" id="CHEBI:57385"/>
    </reaction>
    <physiologicalReaction direction="left-to-right" evidence="26">
        <dbReference type="Rhea" id="RHEA:40120"/>
    </physiologicalReaction>
</comment>
<organism evidence="29 30">
    <name type="scientific">Gonapodya prolifera (strain JEL478)</name>
    <name type="common">Monoblepharis prolifera</name>
    <dbReference type="NCBI Taxonomy" id="1344416"/>
    <lineage>
        <taxon>Eukaryota</taxon>
        <taxon>Fungi</taxon>
        <taxon>Fungi incertae sedis</taxon>
        <taxon>Chytridiomycota</taxon>
        <taxon>Chytridiomycota incertae sedis</taxon>
        <taxon>Monoblepharidomycetes</taxon>
        <taxon>Monoblepharidales</taxon>
        <taxon>Gonapodyaceae</taxon>
        <taxon>Gonapodya</taxon>
    </lineage>
</organism>
<sequence>MALLTPVDAPAAPLLDPSDPPFAYAHNLPLEKKFEYLVAVQPDARYFPRLPSGTLHPVLIELLSSPDLLPLKHAWTNEERKGRAANGQSRFYFRVDGRMFSVLFVKRAVRPWVRRYLQPSDWSAYAAEDARRRAEEPKPTLEFWGAGYFTEFCEGPPGFCHGGSIATFVDMILGFGTSGILMRTQPCRTLTLNVTYKQGVPLGGVIRLHAGVSRIEGRKSWPYCNLYAGARKEEDAKPLIMSEGLFVAPRNEYLARVGMEVHTGAKDDEAAGHGKGGGKGGSKL</sequence>
<dbReference type="EC" id="3.1.2.2" evidence="19"/>
<dbReference type="Pfam" id="PF03061">
    <property type="entry name" value="4HBT"/>
    <property type="match status" value="1"/>
</dbReference>
<dbReference type="CDD" id="cd03443">
    <property type="entry name" value="PaaI_thioesterase"/>
    <property type="match status" value="1"/>
</dbReference>
<evidence type="ECO:0000256" key="15">
    <source>
        <dbReference type="ARBA" id="ARBA00023273"/>
    </source>
</evidence>
<evidence type="ECO:0000313" key="29">
    <source>
        <dbReference type="EMBL" id="KXS12207.1"/>
    </source>
</evidence>
<comment type="catalytic activity">
    <reaction evidence="22">
        <text>octanoyl-CoA + H2O = octanoate + CoA + H(+)</text>
        <dbReference type="Rhea" id="RHEA:30143"/>
        <dbReference type="ChEBI" id="CHEBI:15377"/>
        <dbReference type="ChEBI" id="CHEBI:15378"/>
        <dbReference type="ChEBI" id="CHEBI:25646"/>
        <dbReference type="ChEBI" id="CHEBI:57287"/>
        <dbReference type="ChEBI" id="CHEBI:57386"/>
    </reaction>
    <physiologicalReaction direction="left-to-right" evidence="22">
        <dbReference type="Rhea" id="RHEA:30144"/>
    </physiologicalReaction>
</comment>
<comment type="subcellular location">
    <subcellularLocation>
        <location evidence="3">Cell projection</location>
        <location evidence="3">Ruffle membrane</location>
    </subcellularLocation>
    <subcellularLocation>
        <location evidence="1">Cytoplasm</location>
    </subcellularLocation>
    <subcellularLocation>
        <location evidence="4">Mitochondrion inner membrane</location>
        <topology evidence="4">Peripheral membrane protein</topology>
    </subcellularLocation>
    <subcellularLocation>
        <location evidence="2">Mitochondrion intermembrane space</location>
    </subcellularLocation>
</comment>
<comment type="catalytic activity">
    <reaction evidence="25">
        <text>dodecanoyl-CoA + H2O = dodecanoate + CoA + H(+)</text>
        <dbReference type="Rhea" id="RHEA:30135"/>
        <dbReference type="ChEBI" id="CHEBI:15377"/>
        <dbReference type="ChEBI" id="CHEBI:15378"/>
        <dbReference type="ChEBI" id="CHEBI:18262"/>
        <dbReference type="ChEBI" id="CHEBI:57287"/>
        <dbReference type="ChEBI" id="CHEBI:57375"/>
    </reaction>
    <physiologicalReaction direction="left-to-right" evidence="25">
        <dbReference type="Rhea" id="RHEA:30136"/>
    </physiologicalReaction>
</comment>
<evidence type="ECO:0000256" key="17">
    <source>
        <dbReference type="ARBA" id="ARBA00037002"/>
    </source>
</evidence>
<feature type="compositionally biased region" description="Gly residues" evidence="27">
    <location>
        <begin position="273"/>
        <end position="284"/>
    </location>
</feature>
<keyword evidence="9" id="KW-0378">Hydrolase</keyword>
<dbReference type="InterPro" id="IPR006683">
    <property type="entry name" value="Thioestr_dom"/>
</dbReference>
<comment type="similarity">
    <text evidence="18">Belongs to the THEM4/THEM5 thioesterase family.</text>
</comment>
<evidence type="ECO:0000256" key="13">
    <source>
        <dbReference type="ARBA" id="ARBA00023128"/>
    </source>
</evidence>
<evidence type="ECO:0000256" key="24">
    <source>
        <dbReference type="ARBA" id="ARBA00047969"/>
    </source>
</evidence>
<keyword evidence="14" id="KW-0472">Membrane</keyword>
<evidence type="ECO:0000256" key="4">
    <source>
        <dbReference type="ARBA" id="ARBA00004637"/>
    </source>
</evidence>
<evidence type="ECO:0000256" key="10">
    <source>
        <dbReference type="ARBA" id="ARBA00022832"/>
    </source>
</evidence>
<feature type="domain" description="Thioesterase" evidence="28">
    <location>
        <begin position="158"/>
        <end position="218"/>
    </location>
</feature>
<dbReference type="PANTHER" id="PTHR12418:SF19">
    <property type="entry name" value="ACYL-COENZYME A THIOESTERASE THEM4"/>
    <property type="match status" value="1"/>
</dbReference>
<evidence type="ECO:0000256" key="16">
    <source>
        <dbReference type="ARBA" id="ARBA00035852"/>
    </source>
</evidence>
<evidence type="ECO:0000256" key="12">
    <source>
        <dbReference type="ARBA" id="ARBA00023098"/>
    </source>
</evidence>
<comment type="catalytic activity">
    <reaction evidence="23">
        <text>hexadecanoyl-CoA + H2O = hexadecanoate + CoA + H(+)</text>
        <dbReference type="Rhea" id="RHEA:16645"/>
        <dbReference type="ChEBI" id="CHEBI:7896"/>
        <dbReference type="ChEBI" id="CHEBI:15377"/>
        <dbReference type="ChEBI" id="CHEBI:15378"/>
        <dbReference type="ChEBI" id="CHEBI:57287"/>
        <dbReference type="ChEBI" id="CHEBI:57379"/>
        <dbReference type="EC" id="3.1.2.2"/>
    </reaction>
    <physiologicalReaction direction="left-to-right" evidence="23">
        <dbReference type="Rhea" id="RHEA:16646"/>
    </physiologicalReaction>
</comment>
<evidence type="ECO:0000313" key="30">
    <source>
        <dbReference type="Proteomes" id="UP000070544"/>
    </source>
</evidence>
<dbReference type="InterPro" id="IPR029069">
    <property type="entry name" value="HotDog_dom_sf"/>
</dbReference>
<protein>
    <recommendedName>
        <fullName evidence="20">Acyl-coenzyme A thioesterase THEM4</fullName>
        <ecNumber evidence="19">3.1.2.2</ecNumber>
    </recommendedName>
    <alternativeName>
        <fullName evidence="21">Thioesterase superfamily member 4</fullName>
    </alternativeName>
</protein>
<evidence type="ECO:0000256" key="25">
    <source>
        <dbReference type="ARBA" id="ARBA00048074"/>
    </source>
</evidence>
<dbReference type="Gene3D" id="3.10.129.10">
    <property type="entry name" value="Hotdog Thioesterase"/>
    <property type="match status" value="1"/>
</dbReference>
<comment type="catalytic activity">
    <reaction evidence="16">
        <text>(5Z,8Z,11Z,14Z)-eicosatetraenoyl-CoA + H2O = (5Z,8Z,11Z,14Z)-eicosatetraenoate + CoA + H(+)</text>
        <dbReference type="Rhea" id="RHEA:40151"/>
        <dbReference type="ChEBI" id="CHEBI:15377"/>
        <dbReference type="ChEBI" id="CHEBI:15378"/>
        <dbReference type="ChEBI" id="CHEBI:32395"/>
        <dbReference type="ChEBI" id="CHEBI:57287"/>
        <dbReference type="ChEBI" id="CHEBI:57368"/>
    </reaction>
    <physiologicalReaction direction="left-to-right" evidence="16">
        <dbReference type="Rhea" id="RHEA:40152"/>
    </physiologicalReaction>
</comment>
<keyword evidence="11" id="KW-0809">Transit peptide</keyword>
<dbReference type="GO" id="GO:0016787">
    <property type="term" value="F:hydrolase activity"/>
    <property type="evidence" value="ECO:0007669"/>
    <property type="project" value="UniProtKB-KW"/>
</dbReference>
<keyword evidence="8" id="KW-0999">Mitochondrion inner membrane</keyword>
<dbReference type="GO" id="GO:0005743">
    <property type="term" value="C:mitochondrial inner membrane"/>
    <property type="evidence" value="ECO:0007669"/>
    <property type="project" value="UniProtKB-SubCell"/>
</dbReference>
<comment type="catalytic activity">
    <reaction evidence="24">
        <text>decanoyl-CoA + H2O = decanoate + CoA + H(+)</text>
        <dbReference type="Rhea" id="RHEA:40059"/>
        <dbReference type="ChEBI" id="CHEBI:15377"/>
        <dbReference type="ChEBI" id="CHEBI:15378"/>
        <dbReference type="ChEBI" id="CHEBI:27689"/>
        <dbReference type="ChEBI" id="CHEBI:57287"/>
        <dbReference type="ChEBI" id="CHEBI:61430"/>
    </reaction>
    <physiologicalReaction direction="left-to-right" evidence="24">
        <dbReference type="Rhea" id="RHEA:40060"/>
    </physiologicalReaction>
</comment>
<evidence type="ECO:0000256" key="18">
    <source>
        <dbReference type="ARBA" id="ARBA00038456"/>
    </source>
</evidence>
<keyword evidence="30" id="KW-1185">Reference proteome</keyword>
<dbReference type="GO" id="GO:0005758">
    <property type="term" value="C:mitochondrial intermembrane space"/>
    <property type="evidence" value="ECO:0007669"/>
    <property type="project" value="UniProtKB-SubCell"/>
</dbReference>
<dbReference type="OrthoDB" id="506431at2759"/>
<dbReference type="EMBL" id="KQ965790">
    <property type="protein sequence ID" value="KXS12207.1"/>
    <property type="molecule type" value="Genomic_DNA"/>
</dbReference>
<dbReference type="SUPFAM" id="SSF54637">
    <property type="entry name" value="Thioesterase/thiol ester dehydrase-isomerase"/>
    <property type="match status" value="1"/>
</dbReference>
<dbReference type="InterPro" id="IPR052365">
    <property type="entry name" value="THEM4/THEM5_acyl-CoA_thioest"/>
</dbReference>
<dbReference type="GO" id="GO:0006631">
    <property type="term" value="P:fatty acid metabolic process"/>
    <property type="evidence" value="ECO:0007669"/>
    <property type="project" value="UniProtKB-KW"/>
</dbReference>
<evidence type="ECO:0000256" key="1">
    <source>
        <dbReference type="ARBA" id="ARBA00004496"/>
    </source>
</evidence>
<evidence type="ECO:0000256" key="7">
    <source>
        <dbReference type="ARBA" id="ARBA00022703"/>
    </source>
</evidence>